<evidence type="ECO:0000313" key="1">
    <source>
        <dbReference type="EMBL" id="KMQ86836.1"/>
    </source>
</evidence>
<dbReference type="STRING" id="67767.A0A0J7K9D9"/>
<dbReference type="Proteomes" id="UP000036403">
    <property type="component" value="Unassembled WGS sequence"/>
</dbReference>
<dbReference type="PaxDb" id="67767-A0A0J7K9D9"/>
<gene>
    <name evidence="1" type="ORF">RF55_14081</name>
</gene>
<proteinExistence type="predicted"/>
<organism evidence="1 2">
    <name type="scientific">Lasius niger</name>
    <name type="common">Black garden ant</name>
    <dbReference type="NCBI Taxonomy" id="67767"/>
    <lineage>
        <taxon>Eukaryota</taxon>
        <taxon>Metazoa</taxon>
        <taxon>Ecdysozoa</taxon>
        <taxon>Arthropoda</taxon>
        <taxon>Hexapoda</taxon>
        <taxon>Insecta</taxon>
        <taxon>Pterygota</taxon>
        <taxon>Neoptera</taxon>
        <taxon>Endopterygota</taxon>
        <taxon>Hymenoptera</taxon>
        <taxon>Apocrita</taxon>
        <taxon>Aculeata</taxon>
        <taxon>Formicoidea</taxon>
        <taxon>Formicidae</taxon>
        <taxon>Formicinae</taxon>
        <taxon>Lasius</taxon>
        <taxon>Lasius</taxon>
    </lineage>
</organism>
<reference evidence="1 2" key="1">
    <citation type="submission" date="2015-04" db="EMBL/GenBank/DDBJ databases">
        <title>Lasius niger genome sequencing.</title>
        <authorList>
            <person name="Konorov E.A."/>
            <person name="Nikitin M.A."/>
            <person name="Kirill M.V."/>
            <person name="Chang P."/>
        </authorList>
    </citation>
    <scope>NUCLEOTIDE SEQUENCE [LARGE SCALE GENOMIC DNA]</scope>
    <source>
        <tissue evidence="1">Whole</tissue>
    </source>
</reference>
<sequence>MLCFQEEWPSFGHGTIGHVANGHVANGHKILHTVQLDTVHLDTARFWDRCSIRYTYVSDFRYVLQHCKHNLYADDLQVYLHCKPKEISDAILRVNEDINAIIDWSSANNFILNPDKTQAIIMGTSRCINALELHSLPRIKVDTAEIEYSSSVKYLGVVVSRLLLEKSSD</sequence>
<protein>
    <submittedName>
        <fullName evidence="1">Zinc finger miz domain-containing protein 1-like protein</fullName>
    </submittedName>
</protein>
<name>A0A0J7K9D9_LASNI</name>
<comment type="caution">
    <text evidence="1">The sequence shown here is derived from an EMBL/GenBank/DDBJ whole genome shotgun (WGS) entry which is preliminary data.</text>
</comment>
<dbReference type="AlphaFoldDB" id="A0A0J7K9D9"/>
<evidence type="ECO:0000313" key="2">
    <source>
        <dbReference type="Proteomes" id="UP000036403"/>
    </source>
</evidence>
<dbReference type="OrthoDB" id="7699805at2759"/>
<accession>A0A0J7K9D9</accession>
<keyword evidence="2" id="KW-1185">Reference proteome</keyword>
<dbReference type="EMBL" id="LBMM01011446">
    <property type="protein sequence ID" value="KMQ86836.1"/>
    <property type="molecule type" value="Genomic_DNA"/>
</dbReference>